<dbReference type="EMBL" id="MWZD01000014">
    <property type="protein sequence ID" value="PRI11850.1"/>
    <property type="molecule type" value="Genomic_DNA"/>
</dbReference>
<dbReference type="AlphaFoldDB" id="A0A2S9QQH5"/>
<evidence type="ECO:0008006" key="3">
    <source>
        <dbReference type="Google" id="ProtNLM"/>
    </source>
</evidence>
<accession>A0A2S9QQH5</accession>
<organism evidence="1 2">
    <name type="scientific">Leucobacter massiliensis</name>
    <dbReference type="NCBI Taxonomy" id="1686285"/>
    <lineage>
        <taxon>Bacteria</taxon>
        <taxon>Bacillati</taxon>
        <taxon>Actinomycetota</taxon>
        <taxon>Actinomycetes</taxon>
        <taxon>Micrococcales</taxon>
        <taxon>Microbacteriaceae</taxon>
        <taxon>Leucobacter</taxon>
    </lineage>
</organism>
<evidence type="ECO:0000313" key="2">
    <source>
        <dbReference type="Proteomes" id="UP000238650"/>
    </source>
</evidence>
<name>A0A2S9QQH5_9MICO</name>
<dbReference type="RefSeq" id="WP_105804786.1">
    <property type="nucleotide sequence ID" value="NZ_MWZD01000014.1"/>
</dbReference>
<keyword evidence="2" id="KW-1185">Reference proteome</keyword>
<dbReference type="Proteomes" id="UP000238650">
    <property type="component" value="Unassembled WGS sequence"/>
</dbReference>
<evidence type="ECO:0000313" key="1">
    <source>
        <dbReference type="EMBL" id="PRI11850.1"/>
    </source>
</evidence>
<protein>
    <recommendedName>
        <fullName evidence="3">Antitoxin</fullName>
    </recommendedName>
</protein>
<gene>
    <name evidence="1" type="ORF">B4915_05320</name>
</gene>
<sequence length="93" mass="10383">MSIAHVLPSREARTEIPKALRRFRAEGAAAEPVVFGSHRRPEAVVIPFELYTSLLPAIEEIEIARIVRERQGEQARPLSEFAAELGLDAADYE</sequence>
<proteinExistence type="predicted"/>
<dbReference type="OrthoDB" id="9803128at2"/>
<reference evidence="1 2" key="1">
    <citation type="journal article" date="2017" name="New Microbes New Infect">
        <title>Genome sequence of 'Leucobacter massiliensis' sp. nov. isolated from human pharynx after travel to the 2014 Hajj.</title>
        <authorList>
            <person name="Leangapichart T."/>
            <person name="Gautret P."/>
            <person name="Nguyen T.T."/>
            <person name="Armstrong N."/>
            <person name="Rolain J.M."/>
        </authorList>
    </citation>
    <scope>NUCLEOTIDE SEQUENCE [LARGE SCALE GENOMIC DNA]</scope>
    <source>
        <strain evidence="1 2">122RC15</strain>
    </source>
</reference>
<comment type="caution">
    <text evidence="1">The sequence shown here is derived from an EMBL/GenBank/DDBJ whole genome shotgun (WGS) entry which is preliminary data.</text>
</comment>